<evidence type="ECO:0000256" key="1">
    <source>
        <dbReference type="ARBA" id="ARBA00022491"/>
    </source>
</evidence>
<keyword evidence="8" id="KW-1185">Reference proteome</keyword>
<keyword evidence="3 5" id="KW-0238">DNA-binding</keyword>
<dbReference type="EMBL" id="CP001802">
    <property type="protein sequence ID" value="ACY23726.1"/>
    <property type="molecule type" value="Genomic_DNA"/>
</dbReference>
<evidence type="ECO:0000259" key="6">
    <source>
        <dbReference type="PROSITE" id="PS50977"/>
    </source>
</evidence>
<gene>
    <name evidence="7" type="ordered locus">Gbro_4596</name>
</gene>
<dbReference type="InterPro" id="IPR039538">
    <property type="entry name" value="BetI_C"/>
</dbReference>
<organism evidence="7 8">
    <name type="scientific">Gordonia bronchialis (strain ATCC 25592 / DSM 43247 / BCRC 13721 / JCM 3198 / KCTC 3076 / NBRC 16047 / NCTC 10667)</name>
    <name type="common">Rhodococcus bronchialis</name>
    <dbReference type="NCBI Taxonomy" id="526226"/>
    <lineage>
        <taxon>Bacteria</taxon>
        <taxon>Bacillati</taxon>
        <taxon>Actinomycetota</taxon>
        <taxon>Actinomycetes</taxon>
        <taxon>Mycobacteriales</taxon>
        <taxon>Gordoniaceae</taxon>
        <taxon>Gordonia</taxon>
    </lineage>
</organism>
<dbReference type="PANTHER" id="PTHR30328:SF54">
    <property type="entry name" value="HTH-TYPE TRANSCRIPTIONAL REPRESSOR SCO4008"/>
    <property type="match status" value="1"/>
</dbReference>
<reference evidence="7 8" key="2">
    <citation type="journal article" date="2010" name="Stand. Genomic Sci.">
        <title>Complete genome sequence of Gordonia bronchialis type strain (3410).</title>
        <authorList>
            <person name="Ivanova N."/>
            <person name="Sikorski J."/>
            <person name="Jando M."/>
            <person name="Lapidus A."/>
            <person name="Nolan M."/>
            <person name="Lucas S."/>
            <person name="Del Rio T.G."/>
            <person name="Tice H."/>
            <person name="Copeland A."/>
            <person name="Cheng J.F."/>
            <person name="Chen F."/>
            <person name="Bruce D."/>
            <person name="Goodwin L."/>
            <person name="Pitluck S."/>
            <person name="Mavromatis K."/>
            <person name="Ovchinnikova G."/>
            <person name="Pati A."/>
            <person name="Chen A."/>
            <person name="Palaniappan K."/>
            <person name="Land M."/>
            <person name="Hauser L."/>
            <person name="Chang Y.J."/>
            <person name="Jeffries C.D."/>
            <person name="Chain P."/>
            <person name="Saunders E."/>
            <person name="Han C."/>
            <person name="Detter J.C."/>
            <person name="Brettin T."/>
            <person name="Rohde M."/>
            <person name="Goker M."/>
            <person name="Bristow J."/>
            <person name="Eisen J.A."/>
            <person name="Markowitz V."/>
            <person name="Hugenholtz P."/>
            <person name="Klenk H.P."/>
            <person name="Kyrpides N.C."/>
        </authorList>
    </citation>
    <scope>NUCLEOTIDE SEQUENCE [LARGE SCALE GENOMIC DNA]</scope>
    <source>
        <strain evidence="8">ATCC 25592 / DSM 43247 / BCRC 13721 / JCM 3198 / KCTC 3076 / NBRC 16047 / NCTC 10667</strain>
    </source>
</reference>
<dbReference type="Pfam" id="PF00440">
    <property type="entry name" value="TetR_N"/>
    <property type="match status" value="1"/>
</dbReference>
<evidence type="ECO:0000313" key="8">
    <source>
        <dbReference type="Proteomes" id="UP000001219"/>
    </source>
</evidence>
<proteinExistence type="predicted"/>
<keyword evidence="2" id="KW-0805">Transcription regulation</keyword>
<dbReference type="eggNOG" id="COG1309">
    <property type="taxonomic scope" value="Bacteria"/>
</dbReference>
<dbReference type="GO" id="GO:0006355">
    <property type="term" value="P:regulation of DNA-templated transcription"/>
    <property type="evidence" value="ECO:0007669"/>
    <property type="project" value="UniProtKB-ARBA"/>
</dbReference>
<dbReference type="Proteomes" id="UP000001219">
    <property type="component" value="Chromosome"/>
</dbReference>
<dbReference type="SUPFAM" id="SSF48498">
    <property type="entry name" value="Tetracyclin repressor-like, C-terminal domain"/>
    <property type="match status" value="1"/>
</dbReference>
<dbReference type="PROSITE" id="PS50977">
    <property type="entry name" value="HTH_TETR_2"/>
    <property type="match status" value="1"/>
</dbReference>
<keyword evidence="4" id="KW-0804">Transcription</keyword>
<dbReference type="KEGG" id="gbr:Gbro_4596"/>
<dbReference type="Pfam" id="PF13977">
    <property type="entry name" value="TetR_C_6"/>
    <property type="match status" value="1"/>
</dbReference>
<dbReference type="InterPro" id="IPR036271">
    <property type="entry name" value="Tet_transcr_reg_TetR-rel_C_sf"/>
</dbReference>
<dbReference type="PANTHER" id="PTHR30328">
    <property type="entry name" value="TRANSCRIPTIONAL REPRESSOR"/>
    <property type="match status" value="1"/>
</dbReference>
<dbReference type="GO" id="GO:0003677">
    <property type="term" value="F:DNA binding"/>
    <property type="evidence" value="ECO:0007669"/>
    <property type="project" value="UniProtKB-UniRule"/>
</dbReference>
<evidence type="ECO:0000256" key="5">
    <source>
        <dbReference type="PROSITE-ProRule" id="PRU00335"/>
    </source>
</evidence>
<dbReference type="InterPro" id="IPR050109">
    <property type="entry name" value="HTH-type_TetR-like_transc_reg"/>
</dbReference>
<dbReference type="AlphaFoldDB" id="D0L7D7"/>
<dbReference type="InterPro" id="IPR001647">
    <property type="entry name" value="HTH_TetR"/>
</dbReference>
<dbReference type="Gene3D" id="1.10.357.10">
    <property type="entry name" value="Tetracycline Repressor, domain 2"/>
    <property type="match status" value="1"/>
</dbReference>
<feature type="domain" description="HTH tetR-type" evidence="6">
    <location>
        <begin position="8"/>
        <end position="68"/>
    </location>
</feature>
<protein>
    <submittedName>
        <fullName evidence="7">Regulatory protein TetR</fullName>
    </submittedName>
</protein>
<reference evidence="8" key="1">
    <citation type="submission" date="2009-10" db="EMBL/GenBank/DDBJ databases">
        <title>The complete chromosome of Gordonia bronchialis DSM 43247.</title>
        <authorList>
            <consortium name="US DOE Joint Genome Institute (JGI-PGF)"/>
            <person name="Lucas S."/>
            <person name="Copeland A."/>
            <person name="Lapidus A."/>
            <person name="Glavina del Rio T."/>
            <person name="Dalin E."/>
            <person name="Tice H."/>
            <person name="Bruce D."/>
            <person name="Goodwin L."/>
            <person name="Pitluck S."/>
            <person name="Kyrpides N."/>
            <person name="Mavromatis K."/>
            <person name="Ivanova N."/>
            <person name="Ovchinnikova G."/>
            <person name="Saunders E."/>
            <person name="Brettin T."/>
            <person name="Detter J.C."/>
            <person name="Han C."/>
            <person name="Larimer F."/>
            <person name="Land M."/>
            <person name="Hauser L."/>
            <person name="Markowitz V."/>
            <person name="Cheng J.-F."/>
            <person name="Hugenholtz P."/>
            <person name="Woyke T."/>
            <person name="Wu D."/>
            <person name="Jando M."/>
            <person name="Schneider S."/>
            <person name="Goeker M."/>
            <person name="Klenk H.-P."/>
            <person name="Eisen J.A."/>
        </authorList>
    </citation>
    <scope>NUCLEOTIDE SEQUENCE [LARGE SCALE GENOMIC DNA]</scope>
    <source>
        <strain evidence="8">ATCC 25592 / DSM 43247 / BCRC 13721 / JCM 3198 / KCTC 3076 / NBRC 16047 / NCTC 10667</strain>
    </source>
</reference>
<dbReference type="SUPFAM" id="SSF46689">
    <property type="entry name" value="Homeodomain-like"/>
    <property type="match status" value="1"/>
</dbReference>
<dbReference type="STRING" id="526226.Gbro_4596"/>
<sequence length="196" mass="21169">MPDSFIRTARRAQLIECAIDTIADLGVDQASMVQIAARANVSRGVATYHFTNRDELVDAVIEEVYATGEKQVKPGVVAAPTPRDALLAFVAGSVDFYAAFPKHMAALVEITHAARRSPTRARRRRARHIREMSDVAALLRAGQDAGQFRAFDCEIVATMIRAMLDSAAQAVAQDGATEALRAEMVSAADALTRSAR</sequence>
<evidence type="ECO:0000256" key="4">
    <source>
        <dbReference type="ARBA" id="ARBA00023163"/>
    </source>
</evidence>
<dbReference type="HOGENOM" id="CLU_069356_15_5_11"/>
<accession>D0L7D7</accession>
<evidence type="ECO:0000256" key="2">
    <source>
        <dbReference type="ARBA" id="ARBA00023015"/>
    </source>
</evidence>
<dbReference type="InterPro" id="IPR009057">
    <property type="entry name" value="Homeodomain-like_sf"/>
</dbReference>
<keyword evidence="1" id="KW-0678">Repressor</keyword>
<name>D0L7D7_GORB4</name>
<evidence type="ECO:0000256" key="3">
    <source>
        <dbReference type="ARBA" id="ARBA00023125"/>
    </source>
</evidence>
<evidence type="ECO:0000313" key="7">
    <source>
        <dbReference type="EMBL" id="ACY23726.1"/>
    </source>
</evidence>
<feature type="DNA-binding region" description="H-T-H motif" evidence="5">
    <location>
        <begin position="31"/>
        <end position="50"/>
    </location>
</feature>